<evidence type="ECO:0000256" key="16">
    <source>
        <dbReference type="ARBA" id="ARBA00030119"/>
    </source>
</evidence>
<keyword evidence="12" id="KW-0408">Iron</keyword>
<comment type="function">
    <text evidence="2">Catalyzes the conversion of dihydroorotate to orotate with NAD(+) as electron acceptor.</text>
</comment>
<dbReference type="InterPro" id="IPR013785">
    <property type="entry name" value="Aldolase_TIM"/>
</dbReference>
<evidence type="ECO:0000256" key="7">
    <source>
        <dbReference type="ARBA" id="ARBA00018101"/>
    </source>
</evidence>
<feature type="domain" description="4Fe-4S ferredoxin-type" evidence="25">
    <location>
        <begin position="370"/>
        <end position="400"/>
    </location>
</feature>
<evidence type="ECO:0000256" key="19">
    <source>
        <dbReference type="ARBA" id="ARBA00047685"/>
    </source>
</evidence>
<evidence type="ECO:0000313" key="26">
    <source>
        <dbReference type="EMBL" id="SDY03597.1"/>
    </source>
</evidence>
<evidence type="ECO:0000256" key="8">
    <source>
        <dbReference type="ARBA" id="ARBA00022630"/>
    </source>
</evidence>
<dbReference type="InterPro" id="IPR017896">
    <property type="entry name" value="4Fe4S_Fe-S-bd"/>
</dbReference>
<evidence type="ECO:0000256" key="4">
    <source>
        <dbReference type="ARBA" id="ARBA00008008"/>
    </source>
</evidence>
<dbReference type="InterPro" id="IPR017900">
    <property type="entry name" value="4Fe4S_Fe_S_CS"/>
</dbReference>
<comment type="pathway">
    <text evidence="3">Pyrimidine metabolism; UMP biosynthesis via de novo pathway; orotate from (S)-dihydroorotate (NAD(+) route): step 1/1.</text>
</comment>
<keyword evidence="10" id="KW-0479">Metal-binding</keyword>
<keyword evidence="13" id="KW-0411">Iron-sulfur</keyword>
<evidence type="ECO:0000256" key="1">
    <source>
        <dbReference type="ARBA" id="ARBA00001917"/>
    </source>
</evidence>
<dbReference type="PANTHER" id="PTHR43073">
    <property type="entry name" value="DIHYDROPYRIMIDINE DEHYDROGENASE [NADP(+)]"/>
    <property type="match status" value="1"/>
</dbReference>
<evidence type="ECO:0000313" key="27">
    <source>
        <dbReference type="Proteomes" id="UP000199652"/>
    </source>
</evidence>
<comment type="function">
    <text evidence="22">Involved in pyrimidine base degradation. Catalyzes physiologically the reduction of uracil to 5,6-dihydrouracil (DHU) by using NADH as a specific cosubstrate. It also catalyzes the reverse reaction and the reduction of thymine to 5,6-dihydrothymine (DHT).</text>
</comment>
<evidence type="ECO:0000256" key="2">
    <source>
        <dbReference type="ARBA" id="ARBA00003616"/>
    </source>
</evidence>
<dbReference type="PROSITE" id="PS51379">
    <property type="entry name" value="4FE4S_FER_2"/>
    <property type="match status" value="2"/>
</dbReference>
<evidence type="ECO:0000256" key="3">
    <source>
        <dbReference type="ARBA" id="ARBA00004715"/>
    </source>
</evidence>
<keyword evidence="9" id="KW-0288">FMN</keyword>
<evidence type="ECO:0000259" key="25">
    <source>
        <dbReference type="PROSITE" id="PS51379"/>
    </source>
</evidence>
<dbReference type="EC" id="1.3.1.14" evidence="6"/>
<dbReference type="InterPro" id="IPR005720">
    <property type="entry name" value="Dihydroorotate_DH_cat"/>
</dbReference>
<evidence type="ECO:0000256" key="13">
    <source>
        <dbReference type="ARBA" id="ARBA00023014"/>
    </source>
</evidence>
<dbReference type="GO" id="GO:0051536">
    <property type="term" value="F:iron-sulfur cluster binding"/>
    <property type="evidence" value="ECO:0007669"/>
    <property type="project" value="UniProtKB-KW"/>
</dbReference>
<comment type="catalytic activity">
    <reaction evidence="19">
        <text>5,6-dihydrothymine + NAD(+) = thymine + NADH + H(+)</text>
        <dbReference type="Rhea" id="RHEA:28791"/>
        <dbReference type="ChEBI" id="CHEBI:15378"/>
        <dbReference type="ChEBI" id="CHEBI:17821"/>
        <dbReference type="ChEBI" id="CHEBI:27468"/>
        <dbReference type="ChEBI" id="CHEBI:57540"/>
        <dbReference type="ChEBI" id="CHEBI:57945"/>
        <dbReference type="EC" id="1.3.1.1"/>
    </reaction>
</comment>
<name>A0A1H3GKG5_EUBBA</name>
<comment type="similarity">
    <text evidence="4">Belongs to the dihydroorotate dehydrogenase family. Type 1 subfamily.</text>
</comment>
<evidence type="ECO:0000256" key="17">
    <source>
        <dbReference type="ARBA" id="ARBA00032046"/>
    </source>
</evidence>
<dbReference type="AlphaFoldDB" id="A0A1H3GKG5"/>
<evidence type="ECO:0000256" key="22">
    <source>
        <dbReference type="ARBA" id="ARBA00049578"/>
    </source>
</evidence>
<reference evidence="27" key="1">
    <citation type="submission" date="2016-10" db="EMBL/GenBank/DDBJ databases">
        <authorList>
            <person name="Varghese N."/>
            <person name="Submissions S."/>
        </authorList>
    </citation>
    <scope>NUCLEOTIDE SEQUENCE [LARGE SCALE GENOMIC DNA]</scope>
    <source>
        <strain evidence="27">VPI 5359</strain>
    </source>
</reference>
<evidence type="ECO:0000256" key="21">
    <source>
        <dbReference type="ARBA" id="ARBA00048996"/>
    </source>
</evidence>
<comment type="cofactor">
    <cofactor evidence="1">
        <name>FMN</name>
        <dbReference type="ChEBI" id="CHEBI:58210"/>
    </cofactor>
</comment>
<protein>
    <recommendedName>
        <fullName evidence="7">Dihydroorotate dehydrogenase B (NAD(+)), catalytic subunit</fullName>
        <ecNumber evidence="24">1.3.1.1</ecNumber>
        <ecNumber evidence="6">1.3.1.14</ecNumber>
    </recommendedName>
    <alternativeName>
        <fullName evidence="15">Dihydroorotate oxidase B</fullName>
    </alternativeName>
    <alternativeName>
        <fullName evidence="18">Dihydrothymine dehydrogenase</fullName>
    </alternativeName>
    <alternativeName>
        <fullName evidence="16">Dihydrouracil dehydrogenase</fullName>
    </alternativeName>
    <alternativeName>
        <fullName evidence="17">Orotate reductase (NADH)</fullName>
    </alternativeName>
</protein>
<dbReference type="Gene3D" id="3.20.20.70">
    <property type="entry name" value="Aldolase class I"/>
    <property type="match status" value="1"/>
</dbReference>
<evidence type="ECO:0000256" key="5">
    <source>
        <dbReference type="ARBA" id="ARBA00010804"/>
    </source>
</evidence>
<dbReference type="NCBIfam" id="NF006183">
    <property type="entry name" value="PRK08318.1"/>
    <property type="match status" value="1"/>
</dbReference>
<comment type="subunit">
    <text evidence="23">Heterotetramer of 2 PreA and 2 PreT subunits.</text>
</comment>
<dbReference type="GO" id="GO:0005737">
    <property type="term" value="C:cytoplasm"/>
    <property type="evidence" value="ECO:0007669"/>
    <property type="project" value="InterPro"/>
</dbReference>
<dbReference type="Pfam" id="PF14697">
    <property type="entry name" value="Fer4_21"/>
    <property type="match status" value="1"/>
</dbReference>
<proteinExistence type="inferred from homology"/>
<evidence type="ECO:0000256" key="9">
    <source>
        <dbReference type="ARBA" id="ARBA00022643"/>
    </source>
</evidence>
<organism evidence="26 27">
    <name type="scientific">Eubacterium barkeri</name>
    <name type="common">Clostridium barkeri</name>
    <dbReference type="NCBI Taxonomy" id="1528"/>
    <lineage>
        <taxon>Bacteria</taxon>
        <taxon>Bacillati</taxon>
        <taxon>Bacillota</taxon>
        <taxon>Clostridia</taxon>
        <taxon>Eubacteriales</taxon>
        <taxon>Eubacteriaceae</taxon>
        <taxon>Eubacterium</taxon>
    </lineage>
</organism>
<dbReference type="STRING" id="1528.SAMN04488579_11424"/>
<dbReference type="EC" id="1.3.1.1" evidence="24"/>
<feature type="domain" description="4Fe-4S ferredoxin-type" evidence="25">
    <location>
        <begin position="336"/>
        <end position="368"/>
    </location>
</feature>
<dbReference type="Proteomes" id="UP000199652">
    <property type="component" value="Unassembled WGS sequence"/>
</dbReference>
<evidence type="ECO:0000256" key="23">
    <source>
        <dbReference type="ARBA" id="ARBA00049714"/>
    </source>
</evidence>
<dbReference type="GO" id="GO:0046872">
    <property type="term" value="F:metal ion binding"/>
    <property type="evidence" value="ECO:0007669"/>
    <property type="project" value="UniProtKB-KW"/>
</dbReference>
<evidence type="ECO:0000256" key="12">
    <source>
        <dbReference type="ARBA" id="ARBA00023004"/>
    </source>
</evidence>
<dbReference type="PROSITE" id="PS00198">
    <property type="entry name" value="4FE4S_FER_1"/>
    <property type="match status" value="1"/>
</dbReference>
<comment type="catalytic activity">
    <reaction evidence="20">
        <text>5,6-dihydrouracil + NAD(+) = uracil + NADH + H(+)</text>
        <dbReference type="Rhea" id="RHEA:20189"/>
        <dbReference type="ChEBI" id="CHEBI:15378"/>
        <dbReference type="ChEBI" id="CHEBI:15901"/>
        <dbReference type="ChEBI" id="CHEBI:17568"/>
        <dbReference type="ChEBI" id="CHEBI:57540"/>
        <dbReference type="ChEBI" id="CHEBI:57945"/>
        <dbReference type="EC" id="1.3.1.1"/>
    </reaction>
</comment>
<keyword evidence="27" id="KW-1185">Reference proteome</keyword>
<dbReference type="PANTHER" id="PTHR43073:SF2">
    <property type="entry name" value="DIHYDROPYRIMIDINE DEHYDROGENASE [NADP(+)]"/>
    <property type="match status" value="1"/>
</dbReference>
<dbReference type="SUPFAM" id="SSF54862">
    <property type="entry name" value="4Fe-4S ferredoxins"/>
    <property type="match status" value="1"/>
</dbReference>
<dbReference type="Pfam" id="PF01180">
    <property type="entry name" value="DHO_dh"/>
    <property type="match status" value="1"/>
</dbReference>
<dbReference type="GO" id="GO:0004589">
    <property type="term" value="F:dihydroorotate dehydrogenase (NAD+) activity"/>
    <property type="evidence" value="ECO:0007669"/>
    <property type="project" value="UniProtKB-EC"/>
</dbReference>
<evidence type="ECO:0000256" key="11">
    <source>
        <dbReference type="ARBA" id="ARBA00023002"/>
    </source>
</evidence>
<accession>A0A1H3GKG5</accession>
<evidence type="ECO:0000256" key="14">
    <source>
        <dbReference type="ARBA" id="ARBA00023027"/>
    </source>
</evidence>
<dbReference type="EMBL" id="FNOU01000014">
    <property type="protein sequence ID" value="SDY03597.1"/>
    <property type="molecule type" value="Genomic_DNA"/>
</dbReference>
<dbReference type="GO" id="GO:0004159">
    <property type="term" value="F:dihydropyrimidine dehydrogenase (NAD+) activity"/>
    <property type="evidence" value="ECO:0007669"/>
    <property type="project" value="UniProtKB-EC"/>
</dbReference>
<dbReference type="FunFam" id="3.20.20.70:FF:000027">
    <property type="entry name" value="Dihydropyrimidine dehydrogenase [NADP(+)]"/>
    <property type="match status" value="1"/>
</dbReference>
<comment type="similarity">
    <text evidence="5">Belongs to the dihydropyrimidine dehydrogenase family.</text>
</comment>
<dbReference type="RefSeq" id="WP_090245647.1">
    <property type="nucleotide sequence ID" value="NZ_FNOU01000014.1"/>
</dbReference>
<sequence length="418" mass="45920">MALTKDLSIDFMGVHCENPFFLSSSPVGSNYEMCAKALEAGWGGIYYKSISVFIPNECSPRFDIATKEGTPWTGFKNMEMTSDKPNELNFEYMRRLKEDYPNKVIVASIMGSSDEEWEFLAKEVTKAGVDLIECNFSCPQMTSSTMGSDVGQNPELVKHYCEVVSKATDVPVIAKMTPNIGNMEIPAIAAIEGGAKGIAAINTVKSITNIDVDNMTGMPVVNGKSSVSGYSGAAVKPIALRFISDMKHDPILKDVPMTGMGGIETWRDCLDFILLGCENLQVTTAIMQYGYRIVEDMISGLSHFMEDHGFERLQDMVGLALPNIVGADDLDRSYKSLPVIDEDKCVGCGRCYVSCFDGGHQAITFDEETRVPKILDDKCVGCHLCLNVCPVMDCILPGKLVLKEGEAEHEIKLKEHYL</sequence>
<keyword evidence="11" id="KW-0560">Oxidoreductase</keyword>
<keyword evidence="14" id="KW-0520">NAD</keyword>
<dbReference type="Gene3D" id="3.30.70.20">
    <property type="match status" value="1"/>
</dbReference>
<dbReference type="OrthoDB" id="9794954at2"/>
<evidence type="ECO:0000256" key="18">
    <source>
        <dbReference type="ARBA" id="ARBA00032722"/>
    </source>
</evidence>
<dbReference type="SUPFAM" id="SSF51395">
    <property type="entry name" value="FMN-linked oxidoreductases"/>
    <property type="match status" value="1"/>
</dbReference>
<gene>
    <name evidence="26" type="ORF">SAMN04488579_11424</name>
</gene>
<comment type="catalytic activity">
    <reaction evidence="21">
        <text>(S)-dihydroorotate + NAD(+) = orotate + NADH + H(+)</text>
        <dbReference type="Rhea" id="RHEA:13513"/>
        <dbReference type="ChEBI" id="CHEBI:15378"/>
        <dbReference type="ChEBI" id="CHEBI:30839"/>
        <dbReference type="ChEBI" id="CHEBI:30864"/>
        <dbReference type="ChEBI" id="CHEBI:57540"/>
        <dbReference type="ChEBI" id="CHEBI:57945"/>
        <dbReference type="EC" id="1.3.1.14"/>
    </reaction>
</comment>
<evidence type="ECO:0000256" key="10">
    <source>
        <dbReference type="ARBA" id="ARBA00022723"/>
    </source>
</evidence>
<keyword evidence="8" id="KW-0285">Flavoprotein</keyword>
<evidence type="ECO:0000256" key="6">
    <source>
        <dbReference type="ARBA" id="ARBA00012061"/>
    </source>
</evidence>
<evidence type="ECO:0000256" key="20">
    <source>
        <dbReference type="ARBA" id="ARBA00048792"/>
    </source>
</evidence>
<evidence type="ECO:0000256" key="24">
    <source>
        <dbReference type="ARBA" id="ARBA00049728"/>
    </source>
</evidence>
<evidence type="ECO:0000256" key="15">
    <source>
        <dbReference type="ARBA" id="ARBA00029718"/>
    </source>
</evidence>